<evidence type="ECO:0000256" key="5">
    <source>
        <dbReference type="ARBA" id="ARBA00023136"/>
    </source>
</evidence>
<dbReference type="InterPro" id="IPR017039">
    <property type="entry name" value="Virul_fac_BrkB"/>
</dbReference>
<dbReference type="Pfam" id="PF03631">
    <property type="entry name" value="Virul_fac_BrkB"/>
    <property type="match status" value="1"/>
</dbReference>
<evidence type="ECO:0000256" key="3">
    <source>
        <dbReference type="ARBA" id="ARBA00022692"/>
    </source>
</evidence>
<protein>
    <submittedName>
        <fullName evidence="7">YihY/virulence factor BrkB family protein</fullName>
    </submittedName>
</protein>
<reference evidence="7" key="2">
    <citation type="submission" date="2024-06" db="EMBL/GenBank/DDBJ databases">
        <authorList>
            <person name="Plum-Jensen L.E."/>
            <person name="Schramm A."/>
            <person name="Marshall I.P.G."/>
        </authorList>
    </citation>
    <scope>NUCLEOTIDE SEQUENCE</scope>
    <source>
        <strain evidence="7">Rat1</strain>
    </source>
</reference>
<sequence length="505" mass="55732">MIMHSSAQSSPTLSPAMKLETLKAGGRLSHWSFGYCPEEKKLVGALRSLLRILLIMVHEFSNTNISLRASALTFSVILSMVPLLAMSTAILKGLGNGDQMRIAAYHFIDKLDPEMTEDVLSPQAEAPQTVTPPTIPFAEKITENVADDAVLASAEPPPSLNRHLHQAIDTIFDYVDNTNFAALGAFGIAGLLIVVIMVLSSIEDAMNAIWHTRKGRSLFRKIMDYLALLVLLPISVNIALAGDAIVQSPKIMGHVITIIPSIWTVQMLLKLLPFLFITLSLMMMYLFFPNVKVKTTAALCGALFGAIFWFIVQRAYVFLQIGVANYNAIYGSFATVPLFLVWIQLGWMFILLGAVLAYAIQHRNSYQISGIESNTRQDLQRTFDILLTVYNNFTLGKATSLDQMVEQCQVVNETDLARPLDLLVQNKFLHEIDQEDTSAFIPSHPLEQVEASQIIRMILGKEGEADSVGAQLADQVVQAAEESLPVGDFPEKYLTKSLTLQTSEA</sequence>
<dbReference type="GO" id="GO:0005886">
    <property type="term" value="C:plasma membrane"/>
    <property type="evidence" value="ECO:0007669"/>
    <property type="project" value="UniProtKB-SubCell"/>
</dbReference>
<name>A0AAU8M168_9BACT</name>
<dbReference type="AlphaFoldDB" id="A0AAU8M168"/>
<dbReference type="PANTHER" id="PTHR30213">
    <property type="entry name" value="INNER MEMBRANE PROTEIN YHJD"/>
    <property type="match status" value="1"/>
</dbReference>
<reference evidence="7" key="1">
    <citation type="journal article" date="2024" name="Syst. Appl. Microbiol.">
        <title>First single-strain enrichments of Electrothrix cable bacteria, description of E. aestuarii sp. nov. and E. rattekaaiensis sp. nov., and proposal of a cable bacteria taxonomy following the rules of the SeqCode.</title>
        <authorList>
            <person name="Plum-Jensen L.E."/>
            <person name="Schramm A."/>
            <person name="Marshall I.P.G."/>
        </authorList>
    </citation>
    <scope>NUCLEOTIDE SEQUENCE</scope>
    <source>
        <strain evidence="7">Rat1</strain>
    </source>
</reference>
<evidence type="ECO:0000256" key="6">
    <source>
        <dbReference type="SAM" id="Phobius"/>
    </source>
</evidence>
<feature type="transmembrane region" description="Helical" evidence="6">
    <location>
        <begin position="222"/>
        <end position="242"/>
    </location>
</feature>
<dbReference type="KEGG" id="eaj:Q3M24_11405"/>
<organism evidence="7">
    <name type="scientific">Candidatus Electrothrix aestuarii</name>
    <dbReference type="NCBI Taxonomy" id="3062594"/>
    <lineage>
        <taxon>Bacteria</taxon>
        <taxon>Pseudomonadati</taxon>
        <taxon>Thermodesulfobacteriota</taxon>
        <taxon>Desulfobulbia</taxon>
        <taxon>Desulfobulbales</taxon>
        <taxon>Desulfobulbaceae</taxon>
        <taxon>Candidatus Electrothrix</taxon>
    </lineage>
</organism>
<feature type="transmembrane region" description="Helical" evidence="6">
    <location>
        <begin position="262"/>
        <end position="287"/>
    </location>
</feature>
<feature type="transmembrane region" description="Helical" evidence="6">
    <location>
        <begin position="339"/>
        <end position="360"/>
    </location>
</feature>
<evidence type="ECO:0000256" key="4">
    <source>
        <dbReference type="ARBA" id="ARBA00022989"/>
    </source>
</evidence>
<feature type="transmembrane region" description="Helical" evidence="6">
    <location>
        <begin position="299"/>
        <end position="319"/>
    </location>
</feature>
<feature type="transmembrane region" description="Helical" evidence="6">
    <location>
        <begin position="71"/>
        <end position="91"/>
    </location>
</feature>
<evidence type="ECO:0000256" key="2">
    <source>
        <dbReference type="ARBA" id="ARBA00022475"/>
    </source>
</evidence>
<dbReference type="NCBIfam" id="TIGR00765">
    <property type="entry name" value="yihY_not_rbn"/>
    <property type="match status" value="1"/>
</dbReference>
<keyword evidence="3 6" id="KW-0812">Transmembrane</keyword>
<dbReference type="EMBL" id="CP159373">
    <property type="protein sequence ID" value="XCN75299.1"/>
    <property type="molecule type" value="Genomic_DNA"/>
</dbReference>
<accession>A0AAU8M168</accession>
<feature type="transmembrane region" description="Helical" evidence="6">
    <location>
        <begin position="180"/>
        <end position="202"/>
    </location>
</feature>
<dbReference type="PANTHER" id="PTHR30213:SF0">
    <property type="entry name" value="UPF0761 MEMBRANE PROTEIN YIHY"/>
    <property type="match status" value="1"/>
</dbReference>
<proteinExistence type="predicted"/>
<comment type="subcellular location">
    <subcellularLocation>
        <location evidence="1">Cell membrane</location>
        <topology evidence="1">Multi-pass membrane protein</topology>
    </subcellularLocation>
</comment>
<keyword evidence="2" id="KW-1003">Cell membrane</keyword>
<evidence type="ECO:0000313" key="7">
    <source>
        <dbReference type="EMBL" id="XCN75299.1"/>
    </source>
</evidence>
<gene>
    <name evidence="7" type="ORF">Q3M24_11405</name>
</gene>
<keyword evidence="4 6" id="KW-1133">Transmembrane helix</keyword>
<keyword evidence="5 6" id="KW-0472">Membrane</keyword>
<evidence type="ECO:0000256" key="1">
    <source>
        <dbReference type="ARBA" id="ARBA00004651"/>
    </source>
</evidence>